<dbReference type="EMBL" id="CAJJDM010000068">
    <property type="protein sequence ID" value="CAD8081756.1"/>
    <property type="molecule type" value="Genomic_DNA"/>
</dbReference>
<dbReference type="AlphaFoldDB" id="A0A8S1MWF1"/>
<dbReference type="Proteomes" id="UP000688137">
    <property type="component" value="Unassembled WGS sequence"/>
</dbReference>
<gene>
    <name evidence="1" type="ORF">PPRIM_AZ9-3.1.T0660154</name>
</gene>
<protein>
    <submittedName>
        <fullName evidence="1">Uncharacterized protein</fullName>
    </submittedName>
</protein>
<comment type="caution">
    <text evidence="1">The sequence shown here is derived from an EMBL/GenBank/DDBJ whole genome shotgun (WGS) entry which is preliminary data.</text>
</comment>
<dbReference type="OMA" id="PIKHQFE"/>
<name>A0A8S1MWF1_PARPR</name>
<keyword evidence="2" id="KW-1185">Reference proteome</keyword>
<sequence length="137" mass="15835">MDSSINNIMVDSEENDVLYIKYGKLLTWIPKTKEDVRLKNQSQIFQKQLSFVGSIATTKELTKTLLHTSTLISKEAYVRSLNSMEAFYKKQKNGSANIQVKSLQSINHQFDDLSDYTFKLQDGIKKVRFRLNSDYKA</sequence>
<proteinExistence type="predicted"/>
<evidence type="ECO:0000313" key="1">
    <source>
        <dbReference type="EMBL" id="CAD8081756.1"/>
    </source>
</evidence>
<organism evidence="1 2">
    <name type="scientific">Paramecium primaurelia</name>
    <dbReference type="NCBI Taxonomy" id="5886"/>
    <lineage>
        <taxon>Eukaryota</taxon>
        <taxon>Sar</taxon>
        <taxon>Alveolata</taxon>
        <taxon>Ciliophora</taxon>
        <taxon>Intramacronucleata</taxon>
        <taxon>Oligohymenophorea</taxon>
        <taxon>Peniculida</taxon>
        <taxon>Parameciidae</taxon>
        <taxon>Paramecium</taxon>
    </lineage>
</organism>
<evidence type="ECO:0000313" key="2">
    <source>
        <dbReference type="Proteomes" id="UP000688137"/>
    </source>
</evidence>
<reference evidence="1" key="1">
    <citation type="submission" date="2021-01" db="EMBL/GenBank/DDBJ databases">
        <authorList>
            <consortium name="Genoscope - CEA"/>
            <person name="William W."/>
        </authorList>
    </citation>
    <scope>NUCLEOTIDE SEQUENCE</scope>
</reference>
<accession>A0A8S1MWF1</accession>